<dbReference type="InterPro" id="IPR036890">
    <property type="entry name" value="HATPase_C_sf"/>
</dbReference>
<evidence type="ECO:0000313" key="1">
    <source>
        <dbReference type="EMBL" id="MBM0106499.1"/>
    </source>
</evidence>
<dbReference type="RefSeq" id="WP_203168597.1">
    <property type="nucleotide sequence ID" value="NZ_JAEVLS010000003.1"/>
</dbReference>
<comment type="caution">
    <text evidence="1">The sequence shown here is derived from an EMBL/GenBank/DDBJ whole genome shotgun (WGS) entry which is preliminary data.</text>
</comment>
<dbReference type="EMBL" id="JAEVLS010000003">
    <property type="protein sequence ID" value="MBM0106499.1"/>
    <property type="molecule type" value="Genomic_DNA"/>
</dbReference>
<name>A0ABS1WZW6_9GAMM</name>
<dbReference type="Gene3D" id="3.30.565.10">
    <property type="entry name" value="Histidine kinase-like ATPase, C-terminal domain"/>
    <property type="match status" value="1"/>
</dbReference>
<evidence type="ECO:0000313" key="2">
    <source>
        <dbReference type="Proteomes" id="UP000661077"/>
    </source>
</evidence>
<evidence type="ECO:0008006" key="3">
    <source>
        <dbReference type="Google" id="ProtNLM"/>
    </source>
</evidence>
<organism evidence="1 2">
    <name type="scientific">Steroidobacter gossypii</name>
    <dbReference type="NCBI Taxonomy" id="2805490"/>
    <lineage>
        <taxon>Bacteria</taxon>
        <taxon>Pseudomonadati</taxon>
        <taxon>Pseudomonadota</taxon>
        <taxon>Gammaproteobacteria</taxon>
        <taxon>Steroidobacterales</taxon>
        <taxon>Steroidobacteraceae</taxon>
        <taxon>Steroidobacter</taxon>
    </lineage>
</organism>
<reference evidence="1 2" key="1">
    <citation type="journal article" date="2021" name="Int. J. Syst. Evol. Microbiol.">
        <title>Steroidobacter gossypii sp. nov., isolated from soil of cotton cropping field.</title>
        <authorList>
            <person name="Huang R."/>
            <person name="Yang S."/>
            <person name="Zhen C."/>
            <person name="Liu W."/>
        </authorList>
    </citation>
    <scope>NUCLEOTIDE SEQUENCE [LARGE SCALE GENOMIC DNA]</scope>
    <source>
        <strain evidence="1 2">S1-65</strain>
    </source>
</reference>
<gene>
    <name evidence="1" type="ORF">JM946_17355</name>
</gene>
<protein>
    <recommendedName>
        <fullName evidence="3">ATP-binding protein</fullName>
    </recommendedName>
</protein>
<dbReference type="SUPFAM" id="SSF55874">
    <property type="entry name" value="ATPase domain of HSP90 chaperone/DNA topoisomerase II/histidine kinase"/>
    <property type="match status" value="1"/>
</dbReference>
<proteinExistence type="predicted"/>
<dbReference type="Proteomes" id="UP000661077">
    <property type="component" value="Unassembled WGS sequence"/>
</dbReference>
<sequence>MEQEITFQPVRLDMPGAIRAIAELSKLPPAQWYVIDFSRLEWIEPFGMLFFARQLRVFRDQRRPGRCRAINHERHGYAAHMGFFQSFGLNFGNEPGEAPGNTQYLPITELTIEDIKREARERFEDPRQIIECRCEPLAGVLARDAGCEVRDTLSYSLREIFRNVLEHSQAGSIWYAAQYWPAKRAVELCILDQGIGIRRSLARNPHVSVREDEDALRVALLPGVSGIAFKGGPRQRRDEWANSGYGLFMTSQLCARGGSFTICSGNRGLTLSGEGTSTFDTGFEGTALRLELFLPEVQALNGSLAALRDRGAQIAGELRHTANLTASMSSRMLAKDFPR</sequence>
<accession>A0ABS1WZW6</accession>
<keyword evidence="2" id="KW-1185">Reference proteome</keyword>